<proteinExistence type="predicted"/>
<gene>
    <name evidence="2" type="ORF">OH136_07525</name>
</gene>
<evidence type="ECO:0000313" key="2">
    <source>
        <dbReference type="EMBL" id="MCV6824405.1"/>
    </source>
</evidence>
<feature type="signal peptide" evidence="1">
    <location>
        <begin position="1"/>
        <end position="20"/>
    </location>
</feature>
<dbReference type="RefSeq" id="WP_263953214.1">
    <property type="nucleotide sequence ID" value="NZ_JAOYFC010000001.1"/>
</dbReference>
<dbReference type="EMBL" id="JAOYFC010000001">
    <property type="protein sequence ID" value="MCV6824405.1"/>
    <property type="molecule type" value="Genomic_DNA"/>
</dbReference>
<keyword evidence="3" id="KW-1185">Reference proteome</keyword>
<evidence type="ECO:0008006" key="4">
    <source>
        <dbReference type="Google" id="ProtNLM"/>
    </source>
</evidence>
<sequence>MAKRSLFCAFVASVAATQVAAEVSAPNGIYIRGDVGLERFSVFGDSETTFSGRLDFGISPDQHSSNLGPFGLHFAIEGLDGPGGDDPKAFYAAVSYTGDFGRFSIGAPRPVTDEGYFDTHLFLGSTWLDFELGQLTRSWVSNAYLFSNSDDRPIGARWDGQFSNTKVGISYNQMDDLDLRDWNLAVRHDFPVSDQGYQFAVYGGLEWTTLQDYDQFLYRIGIEAHSTEFNAGLRWDRLESPFENTITAYADYNIVRNASVGVDLMYSDGFSGELVYGLNGKYRFFNDGWLNVFIGSNVHNTDYFYGAGLGQHF</sequence>
<feature type="chain" id="PRO_5042023700" description="Porin" evidence="1">
    <location>
        <begin position="21"/>
        <end position="313"/>
    </location>
</feature>
<dbReference type="Gene3D" id="2.40.160.10">
    <property type="entry name" value="Porin"/>
    <property type="match status" value="1"/>
</dbReference>
<dbReference type="AlphaFoldDB" id="A0AAE3J0D2"/>
<dbReference type="Proteomes" id="UP001208041">
    <property type="component" value="Unassembled WGS sequence"/>
</dbReference>
<reference evidence="2" key="1">
    <citation type="submission" date="2022-10" db="EMBL/GenBank/DDBJ databases">
        <authorList>
            <person name="Yue Y."/>
        </authorList>
    </citation>
    <scope>NUCLEOTIDE SEQUENCE</scope>
    <source>
        <strain evidence="2">Z654</strain>
    </source>
</reference>
<evidence type="ECO:0000256" key="1">
    <source>
        <dbReference type="SAM" id="SignalP"/>
    </source>
</evidence>
<accession>A0AAE3J0D2</accession>
<comment type="caution">
    <text evidence="2">The sequence shown here is derived from an EMBL/GenBank/DDBJ whole genome shotgun (WGS) entry which is preliminary data.</text>
</comment>
<organism evidence="2 3">
    <name type="scientific">Halocynthiibacter halioticoli</name>
    <dbReference type="NCBI Taxonomy" id="2986804"/>
    <lineage>
        <taxon>Bacteria</taxon>
        <taxon>Pseudomonadati</taxon>
        <taxon>Pseudomonadota</taxon>
        <taxon>Alphaproteobacteria</taxon>
        <taxon>Rhodobacterales</taxon>
        <taxon>Paracoccaceae</taxon>
        <taxon>Halocynthiibacter</taxon>
    </lineage>
</organism>
<dbReference type="InterPro" id="IPR023614">
    <property type="entry name" value="Porin_dom_sf"/>
</dbReference>
<name>A0AAE3J0D2_9RHOB</name>
<keyword evidence="1" id="KW-0732">Signal</keyword>
<protein>
    <recommendedName>
        <fullName evidence="4">Porin</fullName>
    </recommendedName>
</protein>
<evidence type="ECO:0000313" key="3">
    <source>
        <dbReference type="Proteomes" id="UP001208041"/>
    </source>
</evidence>